<keyword evidence="4 6" id="KW-1133">Transmembrane helix</keyword>
<dbReference type="EMBL" id="ASPP01018609">
    <property type="protein sequence ID" value="ETO16047.1"/>
    <property type="molecule type" value="Genomic_DNA"/>
</dbReference>
<evidence type="ECO:0000256" key="4">
    <source>
        <dbReference type="ARBA" id="ARBA00022989"/>
    </source>
</evidence>
<accession>X6MRH5</accession>
<evidence type="ECO:0000313" key="7">
    <source>
        <dbReference type="EMBL" id="ETO16047.1"/>
    </source>
</evidence>
<keyword evidence="5 6" id="KW-0472">Membrane</keyword>
<dbReference type="OMA" id="YNRTTQF"/>
<dbReference type="GO" id="GO:0000139">
    <property type="term" value="C:Golgi membrane"/>
    <property type="evidence" value="ECO:0007669"/>
    <property type="project" value="TreeGrafter"/>
</dbReference>
<dbReference type="OrthoDB" id="438495at2759"/>
<dbReference type="Proteomes" id="UP000023152">
    <property type="component" value="Unassembled WGS sequence"/>
</dbReference>
<dbReference type="PANTHER" id="PTHR10778:SF8">
    <property type="entry name" value="ADENOSINE 3'-PHOSPHO 5'-PHOSPHOSULFATE TRANSPORTER 2"/>
    <property type="match status" value="1"/>
</dbReference>
<evidence type="ECO:0000256" key="6">
    <source>
        <dbReference type="SAM" id="Phobius"/>
    </source>
</evidence>
<protein>
    <submittedName>
        <fullName evidence="7">UDP-galactose transporter</fullName>
    </submittedName>
</protein>
<comment type="caution">
    <text evidence="7">The sequence shown here is derived from an EMBL/GenBank/DDBJ whole genome shotgun (WGS) entry which is preliminary data.</text>
</comment>
<dbReference type="Pfam" id="PF08449">
    <property type="entry name" value="UAA"/>
    <property type="match status" value="1"/>
</dbReference>
<proteinExistence type="predicted"/>
<feature type="transmembrane region" description="Helical" evidence="6">
    <location>
        <begin position="219"/>
        <end position="239"/>
    </location>
</feature>
<organism evidence="7 8">
    <name type="scientific">Reticulomyxa filosa</name>
    <dbReference type="NCBI Taxonomy" id="46433"/>
    <lineage>
        <taxon>Eukaryota</taxon>
        <taxon>Sar</taxon>
        <taxon>Rhizaria</taxon>
        <taxon>Retaria</taxon>
        <taxon>Foraminifera</taxon>
        <taxon>Monothalamids</taxon>
        <taxon>Reticulomyxidae</taxon>
        <taxon>Reticulomyxa</taxon>
    </lineage>
</organism>
<feature type="transmembrane region" description="Helical" evidence="6">
    <location>
        <begin position="93"/>
        <end position="111"/>
    </location>
</feature>
<sequence>MILQCKSSIQMHVMIALAMTGSRGLTLSSLLYLTYPTQVIFKSMKLLAVLFGSVCALHKSFHTIEIVGHICMVLAACLFALADNQANTNFNPFGVFLVLSRSWIFFLADSIHANCQEVALRVNHSSFNEVMFYSNAIAALLSALICCVTGEMTKALIASFENPVLWLLFLVRNITIYFGTVGYLEMTKKFGAVLASEVTTARKVLTICTSYYFFPKPFIFKHFLGSVAFALAIIFGVVGKRLSFH</sequence>
<feature type="transmembrane region" description="Helical" evidence="6">
    <location>
        <begin position="164"/>
        <end position="184"/>
    </location>
</feature>
<reference evidence="7 8" key="1">
    <citation type="journal article" date="2013" name="Curr. Biol.">
        <title>The Genome of the Foraminiferan Reticulomyxa filosa.</title>
        <authorList>
            <person name="Glockner G."/>
            <person name="Hulsmann N."/>
            <person name="Schleicher M."/>
            <person name="Noegel A.A."/>
            <person name="Eichinger L."/>
            <person name="Gallinger C."/>
            <person name="Pawlowski J."/>
            <person name="Sierra R."/>
            <person name="Euteneuer U."/>
            <person name="Pillet L."/>
            <person name="Moustafa A."/>
            <person name="Platzer M."/>
            <person name="Groth M."/>
            <person name="Szafranski K."/>
            <person name="Schliwa M."/>
        </authorList>
    </citation>
    <scope>NUCLEOTIDE SEQUENCE [LARGE SCALE GENOMIC DNA]</scope>
</reference>
<feature type="transmembrane region" description="Helical" evidence="6">
    <location>
        <begin position="12"/>
        <end position="33"/>
    </location>
</feature>
<keyword evidence="8" id="KW-1185">Reference proteome</keyword>
<dbReference type="AlphaFoldDB" id="X6MRH5"/>
<dbReference type="GO" id="GO:0046964">
    <property type="term" value="F:3'-phosphoadenosine 5'-phosphosulfate transmembrane transporter activity"/>
    <property type="evidence" value="ECO:0007669"/>
    <property type="project" value="TreeGrafter"/>
</dbReference>
<keyword evidence="2" id="KW-0813">Transport</keyword>
<evidence type="ECO:0000256" key="5">
    <source>
        <dbReference type="ARBA" id="ARBA00023136"/>
    </source>
</evidence>
<dbReference type="PANTHER" id="PTHR10778">
    <property type="entry name" value="SOLUTE CARRIER FAMILY 35 MEMBER B"/>
    <property type="match status" value="1"/>
</dbReference>
<evidence type="ECO:0000256" key="3">
    <source>
        <dbReference type="ARBA" id="ARBA00022692"/>
    </source>
</evidence>
<evidence type="ECO:0000256" key="2">
    <source>
        <dbReference type="ARBA" id="ARBA00022448"/>
    </source>
</evidence>
<evidence type="ECO:0000313" key="8">
    <source>
        <dbReference type="Proteomes" id="UP000023152"/>
    </source>
</evidence>
<keyword evidence="3 6" id="KW-0812">Transmembrane</keyword>
<evidence type="ECO:0000256" key="1">
    <source>
        <dbReference type="ARBA" id="ARBA00004141"/>
    </source>
</evidence>
<name>X6MRH5_RETFI</name>
<dbReference type="GO" id="GO:0005789">
    <property type="term" value="C:endoplasmic reticulum membrane"/>
    <property type="evidence" value="ECO:0007669"/>
    <property type="project" value="TreeGrafter"/>
</dbReference>
<feature type="transmembrane region" description="Helical" evidence="6">
    <location>
        <begin position="64"/>
        <end position="81"/>
    </location>
</feature>
<feature type="transmembrane region" description="Helical" evidence="6">
    <location>
        <begin position="132"/>
        <end position="152"/>
    </location>
</feature>
<comment type="subcellular location">
    <subcellularLocation>
        <location evidence="1">Membrane</location>
        <topology evidence="1">Multi-pass membrane protein</topology>
    </subcellularLocation>
</comment>
<gene>
    <name evidence="7" type="ORF">RFI_21313</name>
</gene>
<dbReference type="InterPro" id="IPR013657">
    <property type="entry name" value="SCL35B1-4/HUT1"/>
</dbReference>